<dbReference type="HOGENOM" id="CLU_023075_2_0_1"/>
<gene>
    <name evidence="8" type="ORF">RirG_038750</name>
</gene>
<name>A0A015N9E2_RHIIW</name>
<feature type="binding site" evidence="6">
    <location>
        <position position="289"/>
    </location>
    <ligand>
        <name>Zn(2+)</name>
        <dbReference type="ChEBI" id="CHEBI:29105"/>
    </ligand>
</feature>
<comment type="similarity">
    <text evidence="2">Belongs to the ADIPOR family.</text>
</comment>
<keyword evidence="5 7" id="KW-0472">Membrane</keyword>
<evidence type="ECO:0000256" key="4">
    <source>
        <dbReference type="ARBA" id="ARBA00022989"/>
    </source>
</evidence>
<evidence type="ECO:0000256" key="6">
    <source>
        <dbReference type="PIRSR" id="PIRSR604254-1"/>
    </source>
</evidence>
<evidence type="ECO:0000256" key="2">
    <source>
        <dbReference type="ARBA" id="ARBA00007018"/>
    </source>
</evidence>
<feature type="transmembrane region" description="Helical" evidence="7">
    <location>
        <begin position="220"/>
        <end position="242"/>
    </location>
</feature>
<evidence type="ECO:0000313" key="9">
    <source>
        <dbReference type="Proteomes" id="UP000022910"/>
    </source>
</evidence>
<dbReference type="GO" id="GO:0046872">
    <property type="term" value="F:metal ion binding"/>
    <property type="evidence" value="ECO:0007669"/>
    <property type="project" value="UniProtKB-KW"/>
</dbReference>
<keyword evidence="6" id="KW-0479">Metal-binding</keyword>
<feature type="transmembrane region" description="Helical" evidence="7">
    <location>
        <begin position="89"/>
        <end position="110"/>
    </location>
</feature>
<dbReference type="STRING" id="1432141.A0A015N9E2"/>
<feature type="transmembrane region" description="Helical" evidence="7">
    <location>
        <begin position="122"/>
        <end position="141"/>
    </location>
</feature>
<feature type="binding site" evidence="6">
    <location>
        <position position="293"/>
    </location>
    <ligand>
        <name>Zn(2+)</name>
        <dbReference type="ChEBI" id="CHEBI:29105"/>
    </ligand>
</feature>
<accession>A0A015N9E2</accession>
<evidence type="ECO:0000313" key="8">
    <source>
        <dbReference type="EMBL" id="EXX75793.1"/>
    </source>
</evidence>
<organism evidence="8 9">
    <name type="scientific">Rhizophagus irregularis (strain DAOM 197198w)</name>
    <name type="common">Glomus intraradices</name>
    <dbReference type="NCBI Taxonomy" id="1432141"/>
    <lineage>
        <taxon>Eukaryota</taxon>
        <taxon>Fungi</taxon>
        <taxon>Fungi incertae sedis</taxon>
        <taxon>Mucoromycota</taxon>
        <taxon>Glomeromycotina</taxon>
        <taxon>Glomeromycetes</taxon>
        <taxon>Glomerales</taxon>
        <taxon>Glomeraceae</taxon>
        <taxon>Rhizophagus</taxon>
    </lineage>
</organism>
<dbReference type="GO" id="GO:0006882">
    <property type="term" value="P:intracellular zinc ion homeostasis"/>
    <property type="evidence" value="ECO:0007669"/>
    <property type="project" value="TreeGrafter"/>
</dbReference>
<comment type="subcellular location">
    <subcellularLocation>
        <location evidence="1">Membrane</location>
        <topology evidence="1">Multi-pass membrane protein</topology>
    </subcellularLocation>
</comment>
<protein>
    <submittedName>
        <fullName evidence="8">Izh1p</fullName>
    </submittedName>
</protein>
<evidence type="ECO:0000256" key="7">
    <source>
        <dbReference type="SAM" id="Phobius"/>
    </source>
</evidence>
<comment type="caution">
    <text evidence="8">The sequence shown here is derived from an EMBL/GenBank/DDBJ whole genome shotgun (WGS) entry which is preliminary data.</text>
</comment>
<keyword evidence="9" id="KW-1185">Reference proteome</keyword>
<dbReference type="AlphaFoldDB" id="A0A015N9E2"/>
<reference evidence="8 9" key="1">
    <citation type="submission" date="2014-02" db="EMBL/GenBank/DDBJ databases">
        <title>Single nucleus genome sequencing reveals high similarity among nuclei of an endomycorrhizal fungus.</title>
        <authorList>
            <person name="Lin K."/>
            <person name="Geurts R."/>
            <person name="Zhang Z."/>
            <person name="Limpens E."/>
            <person name="Saunders D.G."/>
            <person name="Mu D."/>
            <person name="Pang E."/>
            <person name="Cao H."/>
            <person name="Cha H."/>
            <person name="Lin T."/>
            <person name="Zhou Q."/>
            <person name="Shang Y."/>
            <person name="Li Y."/>
            <person name="Ivanov S."/>
            <person name="Sharma T."/>
            <person name="Velzen R.V."/>
            <person name="Ruijter N.D."/>
            <person name="Aanen D.K."/>
            <person name="Win J."/>
            <person name="Kamoun S."/>
            <person name="Bisseling T."/>
            <person name="Huang S."/>
        </authorList>
    </citation>
    <scope>NUCLEOTIDE SEQUENCE [LARGE SCALE GENOMIC DNA]</scope>
    <source>
        <strain evidence="9">DAOM197198w</strain>
    </source>
</reference>
<feature type="transmembrane region" description="Helical" evidence="7">
    <location>
        <begin position="291"/>
        <end position="314"/>
    </location>
</feature>
<evidence type="ECO:0000256" key="5">
    <source>
        <dbReference type="ARBA" id="ARBA00023136"/>
    </source>
</evidence>
<dbReference type="PANTHER" id="PTHR20855:SF52">
    <property type="entry name" value="ADIPONECTIN RECEPTOR PROTEIN"/>
    <property type="match status" value="1"/>
</dbReference>
<dbReference type="EMBL" id="JEMT01012358">
    <property type="protein sequence ID" value="EXX75793.1"/>
    <property type="molecule type" value="Genomic_DNA"/>
</dbReference>
<dbReference type="OrthoDB" id="529367at2759"/>
<evidence type="ECO:0000256" key="1">
    <source>
        <dbReference type="ARBA" id="ARBA00004141"/>
    </source>
</evidence>
<evidence type="ECO:0000256" key="3">
    <source>
        <dbReference type="ARBA" id="ARBA00022692"/>
    </source>
</evidence>
<dbReference type="Proteomes" id="UP000022910">
    <property type="component" value="Unassembled WGS sequence"/>
</dbReference>
<keyword evidence="3 7" id="KW-0812">Transmembrane</keyword>
<dbReference type="PANTHER" id="PTHR20855">
    <property type="entry name" value="ADIPOR/PROGESTIN RECEPTOR-RELATED"/>
    <property type="match status" value="1"/>
</dbReference>
<dbReference type="InterPro" id="IPR004254">
    <property type="entry name" value="AdipoR/HlyIII-related"/>
</dbReference>
<keyword evidence="6" id="KW-0862">Zinc</keyword>
<proteinExistence type="inferred from homology"/>
<dbReference type="GO" id="GO:0038023">
    <property type="term" value="F:signaling receptor activity"/>
    <property type="evidence" value="ECO:0007669"/>
    <property type="project" value="TreeGrafter"/>
</dbReference>
<feature type="transmembrane region" description="Helical" evidence="7">
    <location>
        <begin position="254"/>
        <end position="271"/>
    </location>
</feature>
<feature type="transmembrane region" description="Helical" evidence="7">
    <location>
        <begin position="161"/>
        <end position="181"/>
    </location>
</feature>
<dbReference type="Pfam" id="PF03006">
    <property type="entry name" value="HlyIII"/>
    <property type="match status" value="1"/>
</dbReference>
<keyword evidence="4 7" id="KW-1133">Transmembrane helix</keyword>
<dbReference type="SMR" id="A0A015N9E2"/>
<feature type="binding site" evidence="6">
    <location>
        <position position="143"/>
    </location>
    <ligand>
        <name>Zn(2+)</name>
        <dbReference type="ChEBI" id="CHEBI:29105"/>
    </ligand>
</feature>
<sequence length="334" mass="38278">MLTLRKMTSSYRTSSENTVSAETSSIATKVNEVIPSSRSLTVSLTCNFGDLPTWLQDNHDILKGYRRPTFSYVKCAKSLFYIHNESVNIWSHLIGTVAFFFLGFTTYYYVLAHQPNAKTWDFFVFYIFLLGAMICLAFSSTFHTLCCHSEKVCANWNRCDYIGIVTLIVGSFFPMIYYGFYCHKVLQIVYLSMISIFGAATISVAVLNRFRSPQFRWFRASLFIAMGLSAFVPLIHAIFIYGIQLCFDVISLKWLLLMGALYITGAVIYGARVPEKWYPGTFDIYGSSHQIFHFFVIAAALVHYIGIIQAMTYWHEQNHLCLYDVKKMAPKAYL</sequence>
<dbReference type="OMA" id="EPWQQDN"/>
<dbReference type="GO" id="GO:0016020">
    <property type="term" value="C:membrane"/>
    <property type="evidence" value="ECO:0007669"/>
    <property type="project" value="UniProtKB-SubCell"/>
</dbReference>
<feature type="transmembrane region" description="Helical" evidence="7">
    <location>
        <begin position="188"/>
        <end position="208"/>
    </location>
</feature>